<evidence type="ECO:0000313" key="3">
    <source>
        <dbReference type="Proteomes" id="UP001292094"/>
    </source>
</evidence>
<organism evidence="2 3">
    <name type="scientific">Petrolisthes manimaculis</name>
    <dbReference type="NCBI Taxonomy" id="1843537"/>
    <lineage>
        <taxon>Eukaryota</taxon>
        <taxon>Metazoa</taxon>
        <taxon>Ecdysozoa</taxon>
        <taxon>Arthropoda</taxon>
        <taxon>Crustacea</taxon>
        <taxon>Multicrustacea</taxon>
        <taxon>Malacostraca</taxon>
        <taxon>Eumalacostraca</taxon>
        <taxon>Eucarida</taxon>
        <taxon>Decapoda</taxon>
        <taxon>Pleocyemata</taxon>
        <taxon>Anomura</taxon>
        <taxon>Galatheoidea</taxon>
        <taxon>Porcellanidae</taxon>
        <taxon>Petrolisthes</taxon>
    </lineage>
</organism>
<dbReference type="InterPro" id="IPR051466">
    <property type="entry name" value="D-amino_acid_metab_enzyme"/>
</dbReference>
<reference evidence="2" key="1">
    <citation type="submission" date="2023-11" db="EMBL/GenBank/DDBJ databases">
        <title>Genome assemblies of two species of porcelain crab, Petrolisthes cinctipes and Petrolisthes manimaculis (Anomura: Porcellanidae).</title>
        <authorList>
            <person name="Angst P."/>
        </authorList>
    </citation>
    <scope>NUCLEOTIDE SEQUENCE</scope>
    <source>
        <strain evidence="2">PB745_02</strain>
        <tissue evidence="2">Gill</tissue>
    </source>
</reference>
<accession>A0AAE1U4L0</accession>
<dbReference type="Pfam" id="PF01168">
    <property type="entry name" value="Ala_racemase_N"/>
    <property type="match status" value="1"/>
</dbReference>
<proteinExistence type="predicted"/>
<comment type="caution">
    <text evidence="2">The sequence shown here is derived from an EMBL/GenBank/DDBJ whole genome shotgun (WGS) entry which is preliminary data.</text>
</comment>
<dbReference type="Proteomes" id="UP001292094">
    <property type="component" value="Unassembled WGS sequence"/>
</dbReference>
<evidence type="ECO:0000259" key="1">
    <source>
        <dbReference type="Pfam" id="PF01168"/>
    </source>
</evidence>
<name>A0AAE1U4L0_9EUCA</name>
<evidence type="ECO:0000313" key="2">
    <source>
        <dbReference type="EMBL" id="KAK4305914.1"/>
    </source>
</evidence>
<sequence>MASVGKRVSELTTPAFVLDRVKVEANCSNMLKTCAALGLTLRAQTKTHKTVYTGGSKHGLVTSTLQEAEFYTDHGFDDILYGHPFIPHHLPRVHTLTGRLEKFHIIVDSSLAVDTLRSAPPPPGKAWSVFIKVDCGNKRAGVWWEDKSGMELAKTIHDTPNITLAGVYVHCGNSYSAPTPDDVEGVRDQTIGEAFFCFVC</sequence>
<gene>
    <name evidence="2" type="ORF">Pmani_022229</name>
</gene>
<dbReference type="AlphaFoldDB" id="A0AAE1U4L0"/>
<protein>
    <recommendedName>
        <fullName evidence="1">Alanine racemase N-terminal domain-containing protein</fullName>
    </recommendedName>
</protein>
<dbReference type="InterPro" id="IPR029066">
    <property type="entry name" value="PLP-binding_barrel"/>
</dbReference>
<dbReference type="SUPFAM" id="SSF51419">
    <property type="entry name" value="PLP-binding barrel"/>
    <property type="match status" value="1"/>
</dbReference>
<dbReference type="InterPro" id="IPR001608">
    <property type="entry name" value="Ala_racemase_N"/>
</dbReference>
<dbReference type="GO" id="GO:0008721">
    <property type="term" value="F:D-serine ammonia-lyase activity"/>
    <property type="evidence" value="ECO:0007669"/>
    <property type="project" value="TreeGrafter"/>
</dbReference>
<dbReference type="PANTHER" id="PTHR28004">
    <property type="entry name" value="ZGC:162816-RELATED"/>
    <property type="match status" value="1"/>
</dbReference>
<dbReference type="Gene3D" id="3.20.20.10">
    <property type="entry name" value="Alanine racemase"/>
    <property type="match status" value="1"/>
</dbReference>
<dbReference type="GO" id="GO:0036088">
    <property type="term" value="P:D-serine catabolic process"/>
    <property type="evidence" value="ECO:0007669"/>
    <property type="project" value="TreeGrafter"/>
</dbReference>
<feature type="domain" description="Alanine racemase N-terminal" evidence="1">
    <location>
        <begin position="58"/>
        <end position="176"/>
    </location>
</feature>
<keyword evidence="3" id="KW-1185">Reference proteome</keyword>
<dbReference type="PANTHER" id="PTHR28004:SF2">
    <property type="entry name" value="D-SERINE DEHYDRATASE"/>
    <property type="match status" value="1"/>
</dbReference>
<dbReference type="EMBL" id="JAWZYT010002213">
    <property type="protein sequence ID" value="KAK4305914.1"/>
    <property type="molecule type" value="Genomic_DNA"/>
</dbReference>